<reference evidence="1" key="1">
    <citation type="journal article" date="2014" name="Int. J. Syst. Evol. Microbiol.">
        <title>Complete genome sequence of Corynebacterium casei LMG S-19264T (=DSM 44701T), isolated from a smear-ripened cheese.</title>
        <authorList>
            <consortium name="US DOE Joint Genome Institute (JGI-PGF)"/>
            <person name="Walter F."/>
            <person name="Albersmeier A."/>
            <person name="Kalinowski J."/>
            <person name="Ruckert C."/>
        </authorList>
    </citation>
    <scope>NUCLEOTIDE SEQUENCE</scope>
    <source>
        <strain evidence="1">CGMCC 4.7138</strain>
    </source>
</reference>
<reference evidence="1" key="2">
    <citation type="submission" date="2020-09" db="EMBL/GenBank/DDBJ databases">
        <authorList>
            <person name="Sun Q."/>
            <person name="Zhou Y."/>
        </authorList>
    </citation>
    <scope>NUCLEOTIDE SEQUENCE</scope>
    <source>
        <strain evidence="1">CGMCC 4.7138</strain>
    </source>
</reference>
<dbReference type="Proteomes" id="UP000653480">
    <property type="component" value="Unassembled WGS sequence"/>
</dbReference>
<gene>
    <name evidence="1" type="ORF">GCM10011574_33180</name>
</gene>
<proteinExistence type="predicted"/>
<dbReference type="AlphaFoldDB" id="A0A8H9GZ11"/>
<sequence>MFLSGSIRSSTLALWGDLEGVAGGVLGINRCWARPELLAAGTGPRAACPAAERALTAITGLDHPVAEPTPEQYAAAMDRWNTGCRQETAPH</sequence>
<dbReference type="EMBL" id="BMMN01000005">
    <property type="protein sequence ID" value="GGO13670.1"/>
    <property type="molecule type" value="Genomic_DNA"/>
</dbReference>
<accession>A0A8H9GZ11</accession>
<protein>
    <submittedName>
        <fullName evidence="1">Uncharacterized protein</fullName>
    </submittedName>
</protein>
<keyword evidence="2" id="KW-1185">Reference proteome</keyword>
<evidence type="ECO:0000313" key="2">
    <source>
        <dbReference type="Proteomes" id="UP000653480"/>
    </source>
</evidence>
<organism evidence="1 2">
    <name type="scientific">Microbispora bryophytorum</name>
    <dbReference type="NCBI Taxonomy" id="1460882"/>
    <lineage>
        <taxon>Bacteria</taxon>
        <taxon>Bacillati</taxon>
        <taxon>Actinomycetota</taxon>
        <taxon>Actinomycetes</taxon>
        <taxon>Streptosporangiales</taxon>
        <taxon>Streptosporangiaceae</taxon>
        <taxon>Microbispora</taxon>
    </lineage>
</organism>
<evidence type="ECO:0000313" key="1">
    <source>
        <dbReference type="EMBL" id="GGO13670.1"/>
    </source>
</evidence>
<name>A0A8H9GZ11_9ACTN</name>
<comment type="caution">
    <text evidence="1">The sequence shown here is derived from an EMBL/GenBank/DDBJ whole genome shotgun (WGS) entry which is preliminary data.</text>
</comment>